<organism evidence="2">
    <name type="scientific">Myoviridae sp. ctdNl2</name>
    <dbReference type="NCBI Taxonomy" id="2825140"/>
    <lineage>
        <taxon>Viruses</taxon>
        <taxon>Duplodnaviria</taxon>
        <taxon>Heunggongvirae</taxon>
        <taxon>Uroviricota</taxon>
        <taxon>Caudoviricetes</taxon>
    </lineage>
</organism>
<sequence>MNHDYYIAGEYAIFGGVHAFPVHLVQSIQIFGDTMRVGIQRGCSREIELHDYYIDVSKETLTRLGEFVEAIKKEKEGYNAHIEYNSSNGMTLFPRITRYELELCSFLLVFVNILLIAFLLYFISVM</sequence>
<dbReference type="EMBL" id="BK015652">
    <property type="protein sequence ID" value="DAE18199.1"/>
    <property type="molecule type" value="Genomic_DNA"/>
</dbReference>
<proteinExistence type="predicted"/>
<reference evidence="2" key="1">
    <citation type="journal article" date="2021" name="Proc. Natl. Acad. Sci. U.S.A.">
        <title>A Catalog of Tens of Thousands of Viruses from Human Metagenomes Reveals Hidden Associations with Chronic Diseases.</title>
        <authorList>
            <person name="Tisza M.J."/>
            <person name="Buck C.B."/>
        </authorList>
    </citation>
    <scope>NUCLEOTIDE SEQUENCE</scope>
    <source>
        <strain evidence="2">CtdNl2</strain>
    </source>
</reference>
<protein>
    <submittedName>
        <fullName evidence="2">Uncharacterized protein</fullName>
    </submittedName>
</protein>
<accession>A0A8S5QG24</accession>
<keyword evidence="1" id="KW-1133">Transmembrane helix</keyword>
<evidence type="ECO:0000313" key="2">
    <source>
        <dbReference type="EMBL" id="DAE18199.1"/>
    </source>
</evidence>
<keyword evidence="1" id="KW-0472">Membrane</keyword>
<name>A0A8S5QG24_9CAUD</name>
<evidence type="ECO:0000256" key="1">
    <source>
        <dbReference type="SAM" id="Phobius"/>
    </source>
</evidence>
<feature type="transmembrane region" description="Helical" evidence="1">
    <location>
        <begin position="103"/>
        <end position="123"/>
    </location>
</feature>
<keyword evidence="1" id="KW-0812">Transmembrane</keyword>